<accession>A0A832H4X9</accession>
<evidence type="ECO:0000313" key="1">
    <source>
        <dbReference type="EMBL" id="HGW95501.1"/>
    </source>
</evidence>
<protein>
    <recommendedName>
        <fullName evidence="2">Chlorophyll A-B binding protein</fullName>
    </recommendedName>
</protein>
<gene>
    <name evidence="1" type="ORF">ENR47_14665</name>
</gene>
<dbReference type="SUPFAM" id="SSF103511">
    <property type="entry name" value="Chlorophyll a-b binding protein"/>
    <property type="match status" value="1"/>
</dbReference>
<proteinExistence type="predicted"/>
<dbReference type="AlphaFoldDB" id="A0A832H4X9"/>
<comment type="caution">
    <text evidence="1">The sequence shown here is derived from an EMBL/GenBank/DDBJ whole genome shotgun (WGS) entry which is preliminary data.</text>
</comment>
<dbReference type="EMBL" id="DSRD01000905">
    <property type="protein sequence ID" value="HGW95501.1"/>
    <property type="molecule type" value="Genomic_DNA"/>
</dbReference>
<organism evidence="1">
    <name type="scientific">Oscillatoriales cyanobacterium SpSt-402</name>
    <dbReference type="NCBI Taxonomy" id="2282168"/>
    <lineage>
        <taxon>Bacteria</taxon>
        <taxon>Bacillati</taxon>
        <taxon>Cyanobacteriota</taxon>
        <taxon>Cyanophyceae</taxon>
        <taxon>Oscillatoriophycideae</taxon>
        <taxon>Oscillatoriales</taxon>
    </lineage>
</organism>
<evidence type="ECO:0008006" key="2">
    <source>
        <dbReference type="Google" id="ProtNLM"/>
    </source>
</evidence>
<sequence length="56" mass="6002">MTQQQPTVSPKASEPKFGFNEYAERLNGRAAMIGFALALAIEYATGQGLLSWLGLG</sequence>
<reference evidence="1" key="1">
    <citation type="journal article" date="2020" name="mSystems">
        <title>Genome- and Community-Level Interaction Insights into Carbon Utilization and Element Cycling Functions of Hydrothermarchaeota in Hydrothermal Sediment.</title>
        <authorList>
            <person name="Zhou Z."/>
            <person name="Liu Y."/>
            <person name="Xu W."/>
            <person name="Pan J."/>
            <person name="Luo Z.H."/>
            <person name="Li M."/>
        </authorList>
    </citation>
    <scope>NUCLEOTIDE SEQUENCE [LARGE SCALE GENOMIC DNA]</scope>
    <source>
        <strain evidence="1">SpSt-402</strain>
    </source>
</reference>
<name>A0A832H4X9_9CYAN</name>